<evidence type="ECO:0000313" key="2">
    <source>
        <dbReference type="Proteomes" id="UP000189376"/>
    </source>
</evidence>
<gene>
    <name evidence="1" type="ORF">AC058_14700</name>
</gene>
<organism evidence="1 2">
    <name type="scientific">Acinetobacter genomosp. 33YU</name>
    <dbReference type="NCBI Taxonomy" id="1675530"/>
    <lineage>
        <taxon>Bacteria</taxon>
        <taxon>Pseudomonadati</taxon>
        <taxon>Pseudomonadota</taxon>
        <taxon>Gammaproteobacteria</taxon>
        <taxon>Moraxellales</taxon>
        <taxon>Moraxellaceae</taxon>
        <taxon>Acinetobacter</taxon>
    </lineage>
</organism>
<evidence type="ECO:0008006" key="3">
    <source>
        <dbReference type="Google" id="ProtNLM"/>
    </source>
</evidence>
<sequence length="186" mass="20018">MSSGVKSSGIGLADIFQTIAELSQMDVLVGIPHGEARTDGDGLTNAQIGYLQETGSPSQNIPERPFLVPGVEEVQEPVGDKLVQAVDAGMTGNRQKMMKLLESAGMIAMNSVRAYFVNGEFAPLSLATIRARARRGRKGAKKYLKQLESGPAEAGLVRPLIDTGELRKSVTYVIMKKDQEIKRAST</sequence>
<proteinExistence type="predicted"/>
<dbReference type="RefSeq" id="WP_077169798.1">
    <property type="nucleotide sequence ID" value="NZ_LFZS01000012.1"/>
</dbReference>
<reference evidence="1 2" key="1">
    <citation type="submission" date="2015-07" db="EMBL/GenBank/DDBJ databases">
        <title>Acinetobacter yuneri, a novel member of Acinetobacter calcoaceticus-Acinetobacter baumannii complex isolated from clinical specimen.</title>
        <authorList>
            <person name="Yu Y."/>
        </authorList>
    </citation>
    <scope>NUCLEOTIDE SEQUENCE [LARGE SCALE GENOMIC DNA]</scope>
    <source>
        <strain evidence="1 2">A362</strain>
    </source>
</reference>
<comment type="caution">
    <text evidence="1">The sequence shown here is derived from an EMBL/GenBank/DDBJ whole genome shotgun (WGS) entry which is preliminary data.</text>
</comment>
<protein>
    <recommendedName>
        <fullName evidence="3">Bacteriophage protein</fullName>
    </recommendedName>
</protein>
<evidence type="ECO:0000313" key="1">
    <source>
        <dbReference type="EMBL" id="ONN53145.1"/>
    </source>
</evidence>
<accession>A0A1V2UT30</accession>
<dbReference type="Proteomes" id="UP000189376">
    <property type="component" value="Unassembled WGS sequence"/>
</dbReference>
<dbReference type="EMBL" id="LFZS01000012">
    <property type="protein sequence ID" value="ONN53145.1"/>
    <property type="molecule type" value="Genomic_DNA"/>
</dbReference>
<name>A0A1V2UT30_9GAMM</name>
<dbReference type="AlphaFoldDB" id="A0A1V2UT30"/>
<keyword evidence="2" id="KW-1185">Reference proteome</keyword>